<keyword evidence="5" id="KW-1185">Reference proteome</keyword>
<reference evidence="4" key="2">
    <citation type="journal article" date="2023" name="BMC Genomics">
        <title>Pest status, molecular evolution, and epigenetic factors derived from the genome assembly of Frankliniella fusca, a thysanopteran phytovirus vector.</title>
        <authorList>
            <person name="Catto M.A."/>
            <person name="Labadie P.E."/>
            <person name="Jacobson A.L."/>
            <person name="Kennedy G.G."/>
            <person name="Srinivasan R."/>
            <person name="Hunt B.G."/>
        </authorList>
    </citation>
    <scope>NUCLEOTIDE SEQUENCE</scope>
    <source>
        <strain evidence="4">PL_HMW_Pooled</strain>
    </source>
</reference>
<dbReference type="FunFam" id="3.30.420.10:FF:000063">
    <property type="entry name" value="Retrovirus-related Pol polyprotein from transposon 297-like Protein"/>
    <property type="match status" value="1"/>
</dbReference>
<evidence type="ECO:0000256" key="1">
    <source>
        <dbReference type="ARBA" id="ARBA00012493"/>
    </source>
</evidence>
<dbReference type="PANTHER" id="PTHR37984:SF9">
    <property type="entry name" value="INTEGRASE CATALYTIC DOMAIN-CONTAINING PROTEIN"/>
    <property type="match status" value="1"/>
</dbReference>
<reference evidence="4" key="1">
    <citation type="submission" date="2021-07" db="EMBL/GenBank/DDBJ databases">
        <authorList>
            <person name="Catto M.A."/>
            <person name="Jacobson A."/>
            <person name="Kennedy G."/>
            <person name="Labadie P."/>
            <person name="Hunt B.G."/>
            <person name="Srinivasan R."/>
        </authorList>
    </citation>
    <scope>NUCLEOTIDE SEQUENCE</scope>
    <source>
        <strain evidence="4">PL_HMW_Pooled</strain>
        <tissue evidence="4">Head</tissue>
    </source>
</reference>
<dbReference type="PROSITE" id="PS50994">
    <property type="entry name" value="INTEGRASE"/>
    <property type="match status" value="1"/>
</dbReference>
<dbReference type="Proteomes" id="UP001219518">
    <property type="component" value="Unassembled WGS sequence"/>
</dbReference>
<dbReference type="AlphaFoldDB" id="A0AAE1LJH8"/>
<dbReference type="GO" id="GO:0003676">
    <property type="term" value="F:nucleic acid binding"/>
    <property type="evidence" value="ECO:0007669"/>
    <property type="project" value="InterPro"/>
</dbReference>
<evidence type="ECO:0000259" key="3">
    <source>
        <dbReference type="PROSITE" id="PS50994"/>
    </source>
</evidence>
<dbReference type="SUPFAM" id="SSF53098">
    <property type="entry name" value="Ribonuclease H-like"/>
    <property type="match status" value="1"/>
</dbReference>
<dbReference type="Gene3D" id="1.10.340.70">
    <property type="match status" value="1"/>
</dbReference>
<name>A0AAE1LJH8_9NEOP</name>
<dbReference type="InterPro" id="IPR041588">
    <property type="entry name" value="Integrase_H2C2"/>
</dbReference>
<dbReference type="GO" id="GO:0003964">
    <property type="term" value="F:RNA-directed DNA polymerase activity"/>
    <property type="evidence" value="ECO:0007669"/>
    <property type="project" value="UniProtKB-EC"/>
</dbReference>
<feature type="region of interest" description="Disordered" evidence="2">
    <location>
        <begin position="890"/>
        <end position="912"/>
    </location>
</feature>
<proteinExistence type="predicted"/>
<protein>
    <recommendedName>
        <fullName evidence="1">RNA-directed DNA polymerase</fullName>
        <ecNumber evidence="1">2.7.7.49</ecNumber>
    </recommendedName>
</protein>
<dbReference type="EC" id="2.7.7.49" evidence="1"/>
<comment type="caution">
    <text evidence="4">The sequence shown here is derived from an EMBL/GenBank/DDBJ whole genome shotgun (WGS) entry which is preliminary data.</text>
</comment>
<dbReference type="InterPro" id="IPR050951">
    <property type="entry name" value="Retrovirus_Pol_polyprotein"/>
</dbReference>
<evidence type="ECO:0000313" key="5">
    <source>
        <dbReference type="Proteomes" id="UP001219518"/>
    </source>
</evidence>
<sequence length="919" mass="103353">MPDNARPPAPNVKPPEEFSFIPSDWVDWKSRFSQYHMLAQLDRQSEEYQANSLLYIMGQRANQVVATLDLTAAEKKNYTRLMEALDALYKATKNTVYDRAKFFRRSQQPGEPAAEFIMDVKKLATPCEFGDLKDSLIRDIIILGIRDEALSQALVLDATLNLEKCVDRVLNAEQVSQSSPAAREGNGNGNGQEVHKVKVPFKKNQRPFQQNKQKNWKCKYCGRPEKHSKPDKCPAWNKSCKLCGKKNHFAEVCRSTKKIHEMEEGVDDEGEDVEVNAVFRHRSKPRPFLGEVKSSGEIASIEDSPLLLDIEVGGLGTLEFKADSGADGPVFGREYLSQLAPVKLYKCAPLKAAGDLVLEVYGKFKAKLSWNGKSHVVWVYVMQRKQKPLLGRPTMIKFGLIDPTVYKPVKILAASSPNNPAVVPPEVEYSSVFTGKELYTPDILSRAPLPDKPADRDILLEELLIAELASANRDSWPMSTAKLQELRKAQAEDPVCQQIKTYILQGWPKQQVDLSNTLKPFHAARNDLNIQLDMICKGNQLLIPKQYQPSMLQGLHTGHLSVEKCRSRAASAVWWPSMTAQLSDFVQKCPVCLQRRKLKPEPLLPTPPASRPWEMIAMDLADCKGRKYLVVVDYFSTYPFALEMRKTTAAPIITQLENLFSMFGSPEVIRSDNGPPFNSWDFKRFCETWDITHTTSSPHFPQSNGKAEAAVKIVKEIIQRGEILTGLLAYRDAKLKIGFTPAQLFLGRHLRTTVPSLPTRLEPSWPDFPKLRTLLNERNAAAKKRFDQAKRAKELAPLQVKAQVWITDLQTYGTITGEADSPRSYYVSTGGRILRRNRRNLLDATALATRLGPYQYPPVDADPKVTQPPLHRPTQAASTLGGTGQVIRKRRSLSPGGRGRVSRPQREIKKPGHLEDFVL</sequence>
<dbReference type="Pfam" id="PF00665">
    <property type="entry name" value="rve"/>
    <property type="match status" value="1"/>
</dbReference>
<dbReference type="PANTHER" id="PTHR37984">
    <property type="entry name" value="PROTEIN CBG26694"/>
    <property type="match status" value="1"/>
</dbReference>
<evidence type="ECO:0000256" key="2">
    <source>
        <dbReference type="SAM" id="MobiDB-lite"/>
    </source>
</evidence>
<gene>
    <name evidence="4" type="ORF">KUF71_009664</name>
</gene>
<dbReference type="EMBL" id="JAHWGI010000994">
    <property type="protein sequence ID" value="KAK3920377.1"/>
    <property type="molecule type" value="Genomic_DNA"/>
</dbReference>
<dbReference type="InterPro" id="IPR036397">
    <property type="entry name" value="RNaseH_sf"/>
</dbReference>
<dbReference type="InterPro" id="IPR001584">
    <property type="entry name" value="Integrase_cat-core"/>
</dbReference>
<accession>A0AAE1LJH8</accession>
<dbReference type="GO" id="GO:0015074">
    <property type="term" value="P:DNA integration"/>
    <property type="evidence" value="ECO:0007669"/>
    <property type="project" value="InterPro"/>
</dbReference>
<evidence type="ECO:0000313" key="4">
    <source>
        <dbReference type="EMBL" id="KAK3920377.1"/>
    </source>
</evidence>
<feature type="domain" description="Integrase catalytic" evidence="3">
    <location>
        <begin position="608"/>
        <end position="766"/>
    </location>
</feature>
<organism evidence="4 5">
    <name type="scientific">Frankliniella fusca</name>
    <dbReference type="NCBI Taxonomy" id="407009"/>
    <lineage>
        <taxon>Eukaryota</taxon>
        <taxon>Metazoa</taxon>
        <taxon>Ecdysozoa</taxon>
        <taxon>Arthropoda</taxon>
        <taxon>Hexapoda</taxon>
        <taxon>Insecta</taxon>
        <taxon>Pterygota</taxon>
        <taxon>Neoptera</taxon>
        <taxon>Paraneoptera</taxon>
        <taxon>Thysanoptera</taxon>
        <taxon>Terebrantia</taxon>
        <taxon>Thripoidea</taxon>
        <taxon>Thripidae</taxon>
        <taxon>Frankliniella</taxon>
    </lineage>
</organism>
<dbReference type="Gene3D" id="3.30.420.10">
    <property type="entry name" value="Ribonuclease H-like superfamily/Ribonuclease H"/>
    <property type="match status" value="1"/>
</dbReference>
<dbReference type="FunFam" id="1.10.340.70:FF:000004">
    <property type="entry name" value="Retrovirus-related Pol polyprotein from transposon 297-like Protein"/>
    <property type="match status" value="1"/>
</dbReference>
<dbReference type="InterPro" id="IPR012337">
    <property type="entry name" value="RNaseH-like_sf"/>
</dbReference>
<dbReference type="Pfam" id="PF17921">
    <property type="entry name" value="Integrase_H2C2"/>
    <property type="match status" value="1"/>
</dbReference>